<reference evidence="9" key="1">
    <citation type="journal article" date="2017" name="Nat. Ecol. Evol.">
        <title>Genome expansion and lineage-specific genetic innovations in the forest pathogenic fungi Armillaria.</title>
        <authorList>
            <person name="Sipos G."/>
            <person name="Prasanna A.N."/>
            <person name="Walter M.C."/>
            <person name="O'Connor E."/>
            <person name="Balint B."/>
            <person name="Krizsan K."/>
            <person name="Kiss B."/>
            <person name="Hess J."/>
            <person name="Varga T."/>
            <person name="Slot J."/>
            <person name="Riley R."/>
            <person name="Boka B."/>
            <person name="Rigling D."/>
            <person name="Barry K."/>
            <person name="Lee J."/>
            <person name="Mihaltcheva S."/>
            <person name="LaButti K."/>
            <person name="Lipzen A."/>
            <person name="Waldron R."/>
            <person name="Moloney N.M."/>
            <person name="Sperisen C."/>
            <person name="Kredics L."/>
            <person name="Vagvoelgyi C."/>
            <person name="Patrignani A."/>
            <person name="Fitzpatrick D."/>
            <person name="Nagy I."/>
            <person name="Doyle S."/>
            <person name="Anderson J.B."/>
            <person name="Grigoriev I.V."/>
            <person name="Gueldener U."/>
            <person name="Muensterkoetter M."/>
            <person name="Nagy L.G."/>
        </authorList>
    </citation>
    <scope>NUCLEOTIDE SEQUENCE [LARGE SCALE GENOMIC DNA]</scope>
    <source>
        <strain evidence="9">C18/9</strain>
    </source>
</reference>
<evidence type="ECO:0000313" key="8">
    <source>
        <dbReference type="EMBL" id="SJL07895.1"/>
    </source>
</evidence>
<sequence length="1052" mass="117989">MDLQMLSNLFATTFNPDPNIRKSAELEIRKVGNQDGMVTALLQIIAADSIDLATRQACAVWVKNRVFTHYSTEIKGGISQTDREALRANLLHLIAAAPSRSIGLQLANALKHVISRDFPRKWPGLLDEIKRLLASSEIREVHAGCVAALETVRAFRFIQNNEVLPKVVPELFPTLVNIATHMMQTPPETSQEIPAMLHLILKTYKTSIVMSLSAHQQSAESIVPWGQLFFSIVNLQIPNAVVPEDEEERERSEWWKTKKWAYAILGRLFHRYGNPSQLPSTMQSYSGFAQHFVTTFAPEILNVYFRQVDLFVSGQAWLSQKCQYQIFTFFSECVKPKSTWTLLKPHFETLVSSFVFPQLSFNATKQNLWESDPVDYVRISVDEYESFATPVSAATTFLFGLATNRTKTTFLPILTFINSVLQSNASATQRFGALNMAAALGPWMMKHPTVKDNMETFIMQYVTPQLSSPEPYLRAIACEVIGTVVKNRLQWTSEEHLHTNFTAIVAAMDDPEFPVRVQACLALTEMVVAYDSVKAAVAPQVSKVIQSLLKLSDESDLDILNHSMEVMVDQYQTELLPVAAQLTARLCDSYLRLARETIAQDSEADGMDLEALISTGEDDKTYYAMGIAKTIWTVINSIESAPEILAQVQEIVIPIVTFTLENKFLGKPYPFAASNHALTLVSQSADLFDSMYELVDSLTFKLRAISPSVWPVFELTYKLFKSDAVDYLEDLCQEMLPSLDNFVSFGSDVIRSRADYKQMLVDIYTTSITNEHLGENDRVNGCKLAESVLLNLRGSVDDALQPFIVTALDHLDKAETTALRLANLEVLINAILYNPTATLHIMETSRPGLTRVFLDKWFAAINSENQLPRVHDKRLSILALSALIEMDPSGIPDSVKQGWPGILGGILKLFKEFPKAVEARKALEDALQEDDDEDDVDDEKFLNLNGDDEDVWDEDSAYLEMLAKEGARLRDKSDKLALGDDDEYDSDEEDIEEELGYYSPLDNVNPYVSFQQALTAFQMKSSPVYQAATTSLTVEQQTVLMEVMKVADAVSK</sequence>
<organism evidence="8 9">
    <name type="scientific">Armillaria ostoyae</name>
    <name type="common">Armillaria root rot fungus</name>
    <dbReference type="NCBI Taxonomy" id="47428"/>
    <lineage>
        <taxon>Eukaryota</taxon>
        <taxon>Fungi</taxon>
        <taxon>Dikarya</taxon>
        <taxon>Basidiomycota</taxon>
        <taxon>Agaricomycotina</taxon>
        <taxon>Agaricomycetes</taxon>
        <taxon>Agaricomycetidae</taxon>
        <taxon>Agaricales</taxon>
        <taxon>Marasmiineae</taxon>
        <taxon>Physalacriaceae</taxon>
        <taxon>Armillaria</taxon>
    </lineage>
</organism>
<dbReference type="GO" id="GO:0005829">
    <property type="term" value="C:cytosol"/>
    <property type="evidence" value="ECO:0007669"/>
    <property type="project" value="TreeGrafter"/>
</dbReference>
<dbReference type="InterPro" id="IPR011989">
    <property type="entry name" value="ARM-like"/>
</dbReference>
<keyword evidence="5" id="KW-0653">Protein transport</keyword>
<dbReference type="OMA" id="WVAKTSW"/>
<dbReference type="InterPro" id="IPR001494">
    <property type="entry name" value="Importin-beta_N"/>
</dbReference>
<keyword evidence="6" id="KW-0539">Nucleus</keyword>
<dbReference type="PANTHER" id="PTHR10997">
    <property type="entry name" value="IMPORTIN-7, 8, 11"/>
    <property type="match status" value="1"/>
</dbReference>
<proteinExistence type="predicted"/>
<evidence type="ECO:0000259" key="7">
    <source>
        <dbReference type="PROSITE" id="PS50166"/>
    </source>
</evidence>
<evidence type="ECO:0000256" key="5">
    <source>
        <dbReference type="ARBA" id="ARBA00022927"/>
    </source>
</evidence>
<evidence type="ECO:0000256" key="3">
    <source>
        <dbReference type="ARBA" id="ARBA00022448"/>
    </source>
</evidence>
<dbReference type="SUPFAM" id="SSF48371">
    <property type="entry name" value="ARM repeat"/>
    <property type="match status" value="1"/>
</dbReference>
<evidence type="ECO:0000256" key="1">
    <source>
        <dbReference type="ARBA" id="ARBA00004123"/>
    </source>
</evidence>
<dbReference type="EMBL" id="FUEG01000008">
    <property type="protein sequence ID" value="SJL07895.1"/>
    <property type="molecule type" value="Genomic_DNA"/>
</dbReference>
<dbReference type="GO" id="GO:0006606">
    <property type="term" value="P:protein import into nucleus"/>
    <property type="evidence" value="ECO:0007669"/>
    <property type="project" value="TreeGrafter"/>
</dbReference>
<evidence type="ECO:0000256" key="2">
    <source>
        <dbReference type="ARBA" id="ARBA00004496"/>
    </source>
</evidence>
<dbReference type="Proteomes" id="UP000219338">
    <property type="component" value="Unassembled WGS sequence"/>
</dbReference>
<accession>A0A284RGL3</accession>
<comment type="subcellular location">
    <subcellularLocation>
        <location evidence="2">Cytoplasm</location>
    </subcellularLocation>
    <subcellularLocation>
        <location evidence="1">Nucleus</location>
    </subcellularLocation>
</comment>
<gene>
    <name evidence="8" type="ORF">ARMOST_11252</name>
</gene>
<keyword evidence="3" id="KW-0813">Transport</keyword>
<name>A0A284RGL3_ARMOS</name>
<dbReference type="AlphaFoldDB" id="A0A284RGL3"/>
<protein>
    <submittedName>
        <fullName evidence="8">Related to NMD5-Nam7p interacting protein (Importin-8)</fullName>
    </submittedName>
</protein>
<dbReference type="STRING" id="47428.A0A284RGL3"/>
<dbReference type="GO" id="GO:0031267">
    <property type="term" value="F:small GTPase binding"/>
    <property type="evidence" value="ECO:0007669"/>
    <property type="project" value="InterPro"/>
</dbReference>
<keyword evidence="4" id="KW-0963">Cytoplasm</keyword>
<dbReference type="GO" id="GO:0005635">
    <property type="term" value="C:nuclear envelope"/>
    <property type="evidence" value="ECO:0007669"/>
    <property type="project" value="TreeGrafter"/>
</dbReference>
<keyword evidence="9" id="KW-1185">Reference proteome</keyword>
<dbReference type="InterPro" id="IPR016024">
    <property type="entry name" value="ARM-type_fold"/>
</dbReference>
<feature type="domain" description="Importin N-terminal" evidence="7">
    <location>
        <begin position="24"/>
        <end position="96"/>
    </location>
</feature>
<dbReference type="PANTHER" id="PTHR10997:SF18">
    <property type="entry name" value="D-IMPORTIN 7_RANBP7"/>
    <property type="match status" value="1"/>
</dbReference>
<dbReference type="Gene3D" id="1.25.10.10">
    <property type="entry name" value="Leucine-rich Repeat Variant"/>
    <property type="match status" value="1"/>
</dbReference>
<dbReference type="Pfam" id="PF03810">
    <property type="entry name" value="IBN_N"/>
    <property type="match status" value="1"/>
</dbReference>
<evidence type="ECO:0000256" key="6">
    <source>
        <dbReference type="ARBA" id="ARBA00023242"/>
    </source>
</evidence>
<dbReference type="PROSITE" id="PS50166">
    <property type="entry name" value="IMPORTIN_B_NT"/>
    <property type="match status" value="1"/>
</dbReference>
<evidence type="ECO:0000313" key="9">
    <source>
        <dbReference type="Proteomes" id="UP000219338"/>
    </source>
</evidence>
<dbReference type="OrthoDB" id="760868at2759"/>
<evidence type="ECO:0000256" key="4">
    <source>
        <dbReference type="ARBA" id="ARBA00022490"/>
    </source>
</evidence>